<dbReference type="Gene3D" id="3.30.300.20">
    <property type="match status" value="1"/>
</dbReference>
<comment type="caution">
    <text evidence="9">The sequence shown here is derived from an EMBL/GenBank/DDBJ whole genome shotgun (WGS) entry which is preliminary data.</text>
</comment>
<evidence type="ECO:0000256" key="7">
    <source>
        <dbReference type="RuleBase" id="RU003761"/>
    </source>
</evidence>
<dbReference type="InterPro" id="IPR004044">
    <property type="entry name" value="KH_dom_type_2"/>
</dbReference>
<organism evidence="9 10">
    <name type="scientific">Candidatus Roizmanbacteria bacterium CG22_combo_CG10-13_8_21_14_all_38_20</name>
    <dbReference type="NCBI Taxonomy" id="1974862"/>
    <lineage>
        <taxon>Bacteria</taxon>
        <taxon>Candidatus Roizmaniibacteriota</taxon>
    </lineage>
</organism>
<dbReference type="GO" id="GO:0043024">
    <property type="term" value="F:ribosomal small subunit binding"/>
    <property type="evidence" value="ECO:0007669"/>
    <property type="project" value="TreeGrafter"/>
</dbReference>
<evidence type="ECO:0000256" key="5">
    <source>
        <dbReference type="ARBA" id="ARBA00023134"/>
    </source>
</evidence>
<keyword evidence="4 6" id="KW-0694">RNA-binding</keyword>
<dbReference type="InterPro" id="IPR030388">
    <property type="entry name" value="G_ERA_dom"/>
</dbReference>
<evidence type="ECO:0000256" key="2">
    <source>
        <dbReference type="ARBA" id="ARBA00020484"/>
    </source>
</evidence>
<evidence type="ECO:0000259" key="8">
    <source>
        <dbReference type="PROSITE" id="PS50823"/>
    </source>
</evidence>
<dbReference type="PANTHER" id="PTHR42698">
    <property type="entry name" value="GTPASE ERA"/>
    <property type="match status" value="1"/>
</dbReference>
<dbReference type="InterPro" id="IPR027417">
    <property type="entry name" value="P-loop_NTPase"/>
</dbReference>
<feature type="binding site" evidence="6">
    <location>
        <begin position="57"/>
        <end position="61"/>
    </location>
    <ligand>
        <name>GTP</name>
        <dbReference type="ChEBI" id="CHEBI:37565"/>
    </ligand>
</feature>
<feature type="domain" description="KH type-2" evidence="8">
    <location>
        <begin position="204"/>
        <end position="279"/>
    </location>
</feature>
<dbReference type="InterPro" id="IPR006073">
    <property type="entry name" value="GTP-bd"/>
</dbReference>
<dbReference type="InterPro" id="IPR015946">
    <property type="entry name" value="KH_dom-like_a/b"/>
</dbReference>
<dbReference type="GO" id="GO:0005829">
    <property type="term" value="C:cytosol"/>
    <property type="evidence" value="ECO:0007669"/>
    <property type="project" value="TreeGrafter"/>
</dbReference>
<keyword evidence="6" id="KW-0472">Membrane</keyword>
<dbReference type="NCBIfam" id="NF000908">
    <property type="entry name" value="PRK00089.1"/>
    <property type="match status" value="1"/>
</dbReference>
<comment type="similarity">
    <text evidence="1 6 7">Belongs to the TRAFAC class TrmE-Era-EngA-EngB-Septin-like GTPase superfamily. Era GTPase family.</text>
</comment>
<comment type="function">
    <text evidence="6">An essential GTPase that binds both GDP and GTP, with rapid nucleotide exchange. Plays a role in 16S rRNA processing and 30S ribosomal subunit biogenesis and possibly also in cell cycle regulation and energy metabolism.</text>
</comment>
<dbReference type="CDD" id="cd22534">
    <property type="entry name" value="KH-II_Era"/>
    <property type="match status" value="1"/>
</dbReference>
<dbReference type="GO" id="GO:0005886">
    <property type="term" value="C:plasma membrane"/>
    <property type="evidence" value="ECO:0007669"/>
    <property type="project" value="UniProtKB-SubCell"/>
</dbReference>
<keyword evidence="3 6" id="KW-0547">Nucleotide-binding</keyword>
<dbReference type="Gene3D" id="3.40.50.300">
    <property type="entry name" value="P-loop containing nucleotide triphosphate hydrolases"/>
    <property type="match status" value="1"/>
</dbReference>
<comment type="subunit">
    <text evidence="6">Monomer.</text>
</comment>
<keyword evidence="5 6" id="KW-0342">GTP-binding</keyword>
<dbReference type="HAMAP" id="MF_00367">
    <property type="entry name" value="GTPase_Era"/>
    <property type="match status" value="1"/>
</dbReference>
<dbReference type="GO" id="GO:0000028">
    <property type="term" value="P:ribosomal small subunit assembly"/>
    <property type="evidence" value="ECO:0007669"/>
    <property type="project" value="TreeGrafter"/>
</dbReference>
<dbReference type="GO" id="GO:0005525">
    <property type="term" value="F:GTP binding"/>
    <property type="evidence" value="ECO:0007669"/>
    <property type="project" value="UniProtKB-UniRule"/>
</dbReference>
<evidence type="ECO:0000313" key="10">
    <source>
        <dbReference type="Proteomes" id="UP000231246"/>
    </source>
</evidence>
<dbReference type="Pfam" id="PF07650">
    <property type="entry name" value="KH_2"/>
    <property type="match status" value="1"/>
</dbReference>
<dbReference type="InterPro" id="IPR005662">
    <property type="entry name" value="GTPase_Era-like"/>
</dbReference>
<comment type="subcellular location">
    <subcellularLocation>
        <location evidence="6">Cytoplasm</location>
    </subcellularLocation>
    <subcellularLocation>
        <location evidence="6">Cell membrane</location>
        <topology evidence="6">Peripheral membrane protein</topology>
    </subcellularLocation>
</comment>
<evidence type="ECO:0000256" key="6">
    <source>
        <dbReference type="HAMAP-Rule" id="MF_00367"/>
    </source>
</evidence>
<dbReference type="AlphaFoldDB" id="A0A2H0BTQ7"/>
<dbReference type="GO" id="GO:0003924">
    <property type="term" value="F:GTPase activity"/>
    <property type="evidence" value="ECO:0007669"/>
    <property type="project" value="UniProtKB-UniRule"/>
</dbReference>
<keyword evidence="6" id="KW-0690">Ribosome biogenesis</keyword>
<evidence type="ECO:0000256" key="4">
    <source>
        <dbReference type="ARBA" id="ARBA00022884"/>
    </source>
</evidence>
<keyword evidence="6" id="KW-1003">Cell membrane</keyword>
<dbReference type="PROSITE" id="PS50823">
    <property type="entry name" value="KH_TYPE_2"/>
    <property type="match status" value="1"/>
</dbReference>
<gene>
    <name evidence="6" type="primary">era</name>
    <name evidence="9" type="ORF">COW99_06045</name>
</gene>
<evidence type="ECO:0000256" key="3">
    <source>
        <dbReference type="ARBA" id="ARBA00022741"/>
    </source>
</evidence>
<sequence>MKAGVVVMLGRTNAGKSTLLNRLIGQKVAITSRKPQTTRFAINAVYEDKRGQIIFTDTPGVFERSPDLLAKKVGLKPEEALKEGVNVAVYVVDHTRYRDVEENRTLGMVRKLDVPKILVFNKWDIKKPSFYEELRFMEEEFDTTLFISALKGHNLNLLLEEIFKHLPEVQSKLVDTSQMATPLLNVNSKLYIEEIIREKAFHSLGQELPYTLTVTASEITERENGTLYIRADIVTNEERYKKMIIGNEGKKIKQIGLTARKELETARNEKVFIELKVVVNRHWMEAF</sequence>
<dbReference type="Proteomes" id="UP000231246">
    <property type="component" value="Unassembled WGS sequence"/>
</dbReference>
<dbReference type="CDD" id="cd04163">
    <property type="entry name" value="Era"/>
    <property type="match status" value="1"/>
</dbReference>
<dbReference type="SUPFAM" id="SSF52540">
    <property type="entry name" value="P-loop containing nucleoside triphosphate hydrolases"/>
    <property type="match status" value="1"/>
</dbReference>
<dbReference type="Pfam" id="PF01926">
    <property type="entry name" value="MMR_HSR1"/>
    <property type="match status" value="1"/>
</dbReference>
<dbReference type="GO" id="GO:0070181">
    <property type="term" value="F:small ribosomal subunit rRNA binding"/>
    <property type="evidence" value="ECO:0007669"/>
    <property type="project" value="UniProtKB-UniRule"/>
</dbReference>
<protein>
    <recommendedName>
        <fullName evidence="2 6">GTPase Era</fullName>
    </recommendedName>
</protein>
<feature type="binding site" evidence="6">
    <location>
        <begin position="121"/>
        <end position="124"/>
    </location>
    <ligand>
        <name>GTP</name>
        <dbReference type="ChEBI" id="CHEBI:37565"/>
    </ligand>
</feature>
<accession>A0A2H0BTQ7</accession>
<evidence type="ECO:0000313" key="9">
    <source>
        <dbReference type="EMBL" id="PIP61053.1"/>
    </source>
</evidence>
<dbReference type="NCBIfam" id="TIGR00436">
    <property type="entry name" value="era"/>
    <property type="match status" value="1"/>
</dbReference>
<dbReference type="PANTHER" id="PTHR42698:SF1">
    <property type="entry name" value="GTPASE ERA, MITOCHONDRIAL"/>
    <property type="match status" value="1"/>
</dbReference>
<reference evidence="9 10" key="1">
    <citation type="submission" date="2017-09" db="EMBL/GenBank/DDBJ databases">
        <title>Depth-based differentiation of microbial function through sediment-hosted aquifers and enrichment of novel symbionts in the deep terrestrial subsurface.</title>
        <authorList>
            <person name="Probst A.J."/>
            <person name="Ladd B."/>
            <person name="Jarett J.K."/>
            <person name="Geller-Mcgrath D.E."/>
            <person name="Sieber C.M."/>
            <person name="Emerson J.B."/>
            <person name="Anantharaman K."/>
            <person name="Thomas B.C."/>
            <person name="Malmstrom R."/>
            <person name="Stieglmeier M."/>
            <person name="Klingl A."/>
            <person name="Woyke T."/>
            <person name="Ryan C.M."/>
            <person name="Banfield J.F."/>
        </authorList>
    </citation>
    <scope>NUCLEOTIDE SEQUENCE [LARGE SCALE GENOMIC DNA]</scope>
    <source>
        <strain evidence="9">CG22_combo_CG10-13_8_21_14_all_38_20</strain>
    </source>
</reference>
<dbReference type="InterPro" id="IPR005225">
    <property type="entry name" value="Small_GTP-bd"/>
</dbReference>
<dbReference type="InterPro" id="IPR009019">
    <property type="entry name" value="KH_sf_prok-type"/>
</dbReference>
<dbReference type="NCBIfam" id="TIGR00231">
    <property type="entry name" value="small_GTP"/>
    <property type="match status" value="1"/>
</dbReference>
<keyword evidence="6" id="KW-0699">rRNA-binding</keyword>
<evidence type="ECO:0000256" key="1">
    <source>
        <dbReference type="ARBA" id="ARBA00007921"/>
    </source>
</evidence>
<keyword evidence="6" id="KW-0963">Cytoplasm</keyword>
<name>A0A2H0BTQ7_9BACT</name>
<dbReference type="EMBL" id="PCTA01000035">
    <property type="protein sequence ID" value="PIP61053.1"/>
    <property type="molecule type" value="Genomic_DNA"/>
</dbReference>
<proteinExistence type="inferred from homology"/>
<feature type="binding site" evidence="6">
    <location>
        <begin position="10"/>
        <end position="17"/>
    </location>
    <ligand>
        <name>GTP</name>
        <dbReference type="ChEBI" id="CHEBI:37565"/>
    </ligand>
</feature>
<dbReference type="SUPFAM" id="SSF54814">
    <property type="entry name" value="Prokaryotic type KH domain (KH-domain type II)"/>
    <property type="match status" value="1"/>
</dbReference>